<dbReference type="GO" id="GO:0003723">
    <property type="term" value="F:RNA binding"/>
    <property type="evidence" value="ECO:0007669"/>
    <property type="project" value="TreeGrafter"/>
</dbReference>
<dbReference type="GO" id="GO:0006364">
    <property type="term" value="P:rRNA processing"/>
    <property type="evidence" value="ECO:0007669"/>
    <property type="project" value="UniProtKB-KW"/>
</dbReference>
<dbReference type="GO" id="GO:0000176">
    <property type="term" value="C:nuclear exosome (RNase complex)"/>
    <property type="evidence" value="ECO:0007669"/>
    <property type="project" value="TreeGrafter"/>
</dbReference>
<feature type="region of interest" description="Disordered" evidence="5">
    <location>
        <begin position="1"/>
        <end position="24"/>
    </location>
</feature>
<gene>
    <name evidence="6" type="ORF">AJ80_00649</name>
</gene>
<dbReference type="SUPFAM" id="SSF55666">
    <property type="entry name" value="Ribonuclease PH domain 2-like"/>
    <property type="match status" value="1"/>
</dbReference>
<dbReference type="Gene3D" id="3.30.230.70">
    <property type="entry name" value="GHMP Kinase, N-terminal domain"/>
    <property type="match status" value="1"/>
</dbReference>
<dbReference type="InterPro" id="IPR020568">
    <property type="entry name" value="Ribosomal_Su5_D2-typ_SF"/>
</dbReference>
<keyword evidence="2" id="KW-0698">rRNA processing</keyword>
<dbReference type="Proteomes" id="UP000224634">
    <property type="component" value="Unassembled WGS sequence"/>
</dbReference>
<dbReference type="GO" id="GO:0034475">
    <property type="term" value="P:U4 snRNA 3'-end processing"/>
    <property type="evidence" value="ECO:0007669"/>
    <property type="project" value="TreeGrafter"/>
</dbReference>
<dbReference type="GO" id="GO:0000177">
    <property type="term" value="C:cytoplasmic exosome (RNase complex)"/>
    <property type="evidence" value="ECO:0007669"/>
    <property type="project" value="TreeGrafter"/>
</dbReference>
<name>A0A2B7Z137_POLH7</name>
<organism evidence="6 7">
    <name type="scientific">Polytolypa hystricis (strain UAMH7299)</name>
    <dbReference type="NCBI Taxonomy" id="1447883"/>
    <lineage>
        <taxon>Eukaryota</taxon>
        <taxon>Fungi</taxon>
        <taxon>Dikarya</taxon>
        <taxon>Ascomycota</taxon>
        <taxon>Pezizomycotina</taxon>
        <taxon>Eurotiomycetes</taxon>
        <taxon>Eurotiomycetidae</taxon>
        <taxon>Onygenales</taxon>
        <taxon>Onygenales incertae sedis</taxon>
        <taxon>Polytolypa</taxon>
    </lineage>
</organism>
<evidence type="ECO:0000256" key="3">
    <source>
        <dbReference type="ARBA" id="ARBA00022835"/>
    </source>
</evidence>
<dbReference type="AlphaFoldDB" id="A0A2B7Z137"/>
<dbReference type="GO" id="GO:0071028">
    <property type="term" value="P:nuclear mRNA surveillance"/>
    <property type="evidence" value="ECO:0007669"/>
    <property type="project" value="TreeGrafter"/>
</dbReference>
<dbReference type="GO" id="GO:0016075">
    <property type="term" value="P:rRNA catabolic process"/>
    <property type="evidence" value="ECO:0007669"/>
    <property type="project" value="TreeGrafter"/>
</dbReference>
<keyword evidence="4" id="KW-0539">Nucleus</keyword>
<dbReference type="InterPro" id="IPR027408">
    <property type="entry name" value="PNPase/RNase_PH_dom_sf"/>
</dbReference>
<dbReference type="GO" id="GO:0071051">
    <property type="term" value="P:poly(A)-dependent snoRNA 3'-end processing"/>
    <property type="evidence" value="ECO:0007669"/>
    <property type="project" value="TreeGrafter"/>
</dbReference>
<comment type="caution">
    <text evidence="6">The sequence shown here is derived from an EMBL/GenBank/DDBJ whole genome shotgun (WGS) entry which is preliminary data.</text>
</comment>
<dbReference type="PANTHER" id="PTHR11953">
    <property type="entry name" value="EXOSOME COMPLEX COMPONENT"/>
    <property type="match status" value="1"/>
</dbReference>
<dbReference type="GO" id="GO:0005730">
    <property type="term" value="C:nucleolus"/>
    <property type="evidence" value="ECO:0007669"/>
    <property type="project" value="TreeGrafter"/>
</dbReference>
<accession>A0A2B7Z137</accession>
<dbReference type="EMBL" id="PDNA01000005">
    <property type="protein sequence ID" value="PGH27636.1"/>
    <property type="molecule type" value="Genomic_DNA"/>
</dbReference>
<keyword evidence="3" id="KW-0271">Exosome</keyword>
<evidence type="ECO:0000256" key="4">
    <source>
        <dbReference type="ARBA" id="ARBA00023242"/>
    </source>
</evidence>
<proteinExistence type="predicted"/>
<dbReference type="InterPro" id="IPR036345">
    <property type="entry name" value="ExoRNase_PH_dom2_sf"/>
</dbReference>
<keyword evidence="7" id="KW-1185">Reference proteome</keyword>
<evidence type="ECO:0000313" key="6">
    <source>
        <dbReference type="EMBL" id="PGH27636.1"/>
    </source>
</evidence>
<dbReference type="PANTHER" id="PTHR11953:SF1">
    <property type="entry name" value="EXOSOME COMPLEX COMPONENT RRP46"/>
    <property type="match status" value="1"/>
</dbReference>
<dbReference type="InterPro" id="IPR050080">
    <property type="entry name" value="RNase_PH"/>
</dbReference>
<dbReference type="OrthoDB" id="27298at2759"/>
<dbReference type="STRING" id="1447883.A0A2B7Z137"/>
<evidence type="ECO:0000256" key="2">
    <source>
        <dbReference type="ARBA" id="ARBA00022552"/>
    </source>
</evidence>
<evidence type="ECO:0000256" key="1">
    <source>
        <dbReference type="ARBA" id="ARBA00004123"/>
    </source>
</evidence>
<sequence length="253" mass="26919">MAAPATSLAPLQFPDGSASYTSPSGDQILASVNGPIEATRRETQKPEEATIEVFVKPGVGAGGVGERYVEGVLRGILTRVILTHERVMARRGIVVTLAVLKNKCTDGKVADRGGSYLPILPSLLNAALLALLSAAIPLSMTYTSTIIAVSTSNDLTPNPSPRNIDSASSVHVLAFSSKGHLLLNESKGSFDLDTWDRVFEFAKSVCRGEAAAKLDEGADVDMEAAADNSLEHFVRETVEDKLRRDLSWKIAAV</sequence>
<dbReference type="SUPFAM" id="SSF54211">
    <property type="entry name" value="Ribosomal protein S5 domain 2-like"/>
    <property type="match status" value="1"/>
</dbReference>
<reference evidence="6 7" key="1">
    <citation type="submission" date="2017-10" db="EMBL/GenBank/DDBJ databases">
        <title>Comparative genomics in systemic dimorphic fungi from Ajellomycetaceae.</title>
        <authorList>
            <person name="Munoz J.F."/>
            <person name="Mcewen J.G."/>
            <person name="Clay O.K."/>
            <person name="Cuomo C.A."/>
        </authorList>
    </citation>
    <scope>NUCLEOTIDE SEQUENCE [LARGE SCALE GENOMIC DNA]</scope>
    <source>
        <strain evidence="6 7">UAMH7299</strain>
    </source>
</reference>
<evidence type="ECO:0000313" key="7">
    <source>
        <dbReference type="Proteomes" id="UP000224634"/>
    </source>
</evidence>
<protein>
    <submittedName>
        <fullName evidence="6">Uncharacterized protein</fullName>
    </submittedName>
</protein>
<comment type="subcellular location">
    <subcellularLocation>
        <location evidence="1">Nucleus</location>
    </subcellularLocation>
</comment>
<evidence type="ECO:0000256" key="5">
    <source>
        <dbReference type="SAM" id="MobiDB-lite"/>
    </source>
</evidence>